<feature type="compositionally biased region" description="Basic and acidic residues" evidence="1">
    <location>
        <begin position="282"/>
        <end position="296"/>
    </location>
</feature>
<dbReference type="Gene3D" id="1.20.930.10">
    <property type="entry name" value="Conserved domain common to transcription factors TFIIS, elongin A, CRSP70"/>
    <property type="match status" value="1"/>
</dbReference>
<reference evidence="3 4" key="1">
    <citation type="submission" date="2020-07" db="EMBL/GenBank/DDBJ databases">
        <title>Comparative genomics of pyrophilous fungi reveals a link between fire events and developmental genes.</title>
        <authorList>
            <consortium name="DOE Joint Genome Institute"/>
            <person name="Steindorff A.S."/>
            <person name="Carver A."/>
            <person name="Calhoun S."/>
            <person name="Stillman K."/>
            <person name="Liu H."/>
            <person name="Lipzen A."/>
            <person name="Pangilinan J."/>
            <person name="Labutti K."/>
            <person name="Bruns T.D."/>
            <person name="Grigoriev I.V."/>
        </authorList>
    </citation>
    <scope>NUCLEOTIDE SEQUENCE [LARGE SCALE GENOMIC DNA]</scope>
    <source>
        <strain evidence="3 4">CBS 144469</strain>
    </source>
</reference>
<accession>A0A8H6LT53</accession>
<dbReference type="OrthoDB" id="62853at2759"/>
<gene>
    <name evidence="3" type="ORF">DFP72DRAFT_981730</name>
</gene>
<feature type="region of interest" description="Disordered" evidence="1">
    <location>
        <begin position="141"/>
        <end position="296"/>
    </location>
</feature>
<proteinExistence type="predicted"/>
<feature type="compositionally biased region" description="Basic and acidic residues" evidence="1">
    <location>
        <begin position="386"/>
        <end position="438"/>
    </location>
</feature>
<dbReference type="Gene3D" id="2.30.30.140">
    <property type="match status" value="1"/>
</dbReference>
<feature type="compositionally biased region" description="Acidic residues" evidence="1">
    <location>
        <begin position="141"/>
        <end position="155"/>
    </location>
</feature>
<dbReference type="InterPro" id="IPR000313">
    <property type="entry name" value="PWWP_dom"/>
</dbReference>
<dbReference type="Pfam" id="PF00855">
    <property type="entry name" value="PWWP"/>
    <property type="match status" value="1"/>
</dbReference>
<evidence type="ECO:0000256" key="1">
    <source>
        <dbReference type="SAM" id="MobiDB-lite"/>
    </source>
</evidence>
<feature type="region of interest" description="Disordered" evidence="1">
    <location>
        <begin position="384"/>
        <end position="438"/>
    </location>
</feature>
<dbReference type="SUPFAM" id="SSF63748">
    <property type="entry name" value="Tudor/PWWP/MBT"/>
    <property type="match status" value="1"/>
</dbReference>
<organism evidence="3 4">
    <name type="scientific">Ephemerocybe angulata</name>
    <dbReference type="NCBI Taxonomy" id="980116"/>
    <lineage>
        <taxon>Eukaryota</taxon>
        <taxon>Fungi</taxon>
        <taxon>Dikarya</taxon>
        <taxon>Basidiomycota</taxon>
        <taxon>Agaricomycotina</taxon>
        <taxon>Agaricomycetes</taxon>
        <taxon>Agaricomycetidae</taxon>
        <taxon>Agaricales</taxon>
        <taxon>Agaricineae</taxon>
        <taxon>Psathyrellaceae</taxon>
        <taxon>Ephemerocybe</taxon>
    </lineage>
</organism>
<dbReference type="CDD" id="cd05840">
    <property type="entry name" value="PWWP_ScIOC4-like"/>
    <property type="match status" value="1"/>
</dbReference>
<name>A0A8H6LT53_9AGAR</name>
<keyword evidence="4" id="KW-1185">Reference proteome</keyword>
<dbReference type="EMBL" id="JACGCI010000264">
    <property type="protein sequence ID" value="KAF6741319.1"/>
    <property type="molecule type" value="Genomic_DNA"/>
</dbReference>
<evidence type="ECO:0000313" key="4">
    <source>
        <dbReference type="Proteomes" id="UP000521943"/>
    </source>
</evidence>
<dbReference type="SMART" id="SM00293">
    <property type="entry name" value="PWWP"/>
    <property type="match status" value="1"/>
</dbReference>
<feature type="non-terminal residue" evidence="3">
    <location>
        <position position="438"/>
    </location>
</feature>
<dbReference type="InterPro" id="IPR035441">
    <property type="entry name" value="TFIIS/LEDGF_dom_sf"/>
</dbReference>
<evidence type="ECO:0000259" key="2">
    <source>
        <dbReference type="PROSITE" id="PS50812"/>
    </source>
</evidence>
<sequence length="438" mass="47243">MSAKRSSGSAVRAAREPSVYHVGDVVLGKVRGYAPWPGIVSNPDNVPENVKADRPANKKATFYCIRFFPNNEYSWLLEKDISRLQPHEIEAYITEPTKKKAKPDLLEAYRIAQDPTAWLAKMDALAAQALAAASASDAAASDEDAEADDVDELESDAVAASASTKSKKRKRDTISEGGAKAKKAPKTSTSTSTASAKKGKTASAKGRGKNGAKSKAMVESEDEGEHGPSASGAEDEDAVGPSAKKSKKASAAKEAKEGRDGEGSPPPTKRQKRVNAAAAAAAEKEAEESNHDPEAVQVRDWRHKLQKMFLGKVLPKDEGMPEIDELFRTVEAKEDITIEQLQFSKIGKVMRHIAALPAGKVPRDAEFRFRERARALVERWQAILTKSKEGESKGGSPAKEEEGKDKGSPTAADKKEKEKEKKGAKKGKEEKEEGRVNG</sequence>
<dbReference type="Proteomes" id="UP000521943">
    <property type="component" value="Unassembled WGS sequence"/>
</dbReference>
<dbReference type="AlphaFoldDB" id="A0A8H6LT53"/>
<dbReference type="InterPro" id="IPR035503">
    <property type="entry name" value="IOC4-like_PWWP"/>
</dbReference>
<protein>
    <recommendedName>
        <fullName evidence="2">PWWP domain-containing protein</fullName>
    </recommendedName>
</protein>
<feature type="compositionally biased region" description="Basic and acidic residues" evidence="1">
    <location>
        <begin position="251"/>
        <end position="262"/>
    </location>
</feature>
<dbReference type="PROSITE" id="PS50812">
    <property type="entry name" value="PWWP"/>
    <property type="match status" value="1"/>
</dbReference>
<feature type="compositionally biased region" description="Low complexity" evidence="1">
    <location>
        <begin position="186"/>
        <end position="205"/>
    </location>
</feature>
<dbReference type="SUPFAM" id="SSF47676">
    <property type="entry name" value="Conserved domain common to transcription factors TFIIS, elongin A, CRSP70"/>
    <property type="match status" value="1"/>
</dbReference>
<comment type="caution">
    <text evidence="3">The sequence shown here is derived from an EMBL/GenBank/DDBJ whole genome shotgun (WGS) entry which is preliminary data.</text>
</comment>
<evidence type="ECO:0000313" key="3">
    <source>
        <dbReference type="EMBL" id="KAF6741319.1"/>
    </source>
</evidence>
<feature type="domain" description="PWWP" evidence="2">
    <location>
        <begin position="22"/>
        <end position="76"/>
    </location>
</feature>